<evidence type="ECO:0000256" key="1">
    <source>
        <dbReference type="SAM" id="MobiDB-lite"/>
    </source>
</evidence>
<keyword evidence="2" id="KW-1133">Transmembrane helix</keyword>
<protein>
    <submittedName>
        <fullName evidence="3">Uncharacterized protein</fullName>
    </submittedName>
</protein>
<accession>A0A371EE61</accession>
<feature type="region of interest" description="Disordered" evidence="1">
    <location>
        <begin position="1"/>
        <end position="32"/>
    </location>
</feature>
<dbReference type="Proteomes" id="UP000257109">
    <property type="component" value="Unassembled WGS sequence"/>
</dbReference>
<gene>
    <name evidence="3" type="ORF">CR513_57131</name>
</gene>
<keyword evidence="2" id="KW-0812">Transmembrane</keyword>
<reference evidence="3" key="1">
    <citation type="submission" date="2018-05" db="EMBL/GenBank/DDBJ databases">
        <title>Draft genome of Mucuna pruriens seed.</title>
        <authorList>
            <person name="Nnadi N.E."/>
            <person name="Vos R."/>
            <person name="Hasami M.H."/>
            <person name="Devisetty U.K."/>
            <person name="Aguiy J.C."/>
        </authorList>
    </citation>
    <scope>NUCLEOTIDE SEQUENCE [LARGE SCALE GENOMIC DNA]</scope>
    <source>
        <strain evidence="3">JCA_2017</strain>
    </source>
</reference>
<name>A0A371EE61_MUCPR</name>
<evidence type="ECO:0000313" key="3">
    <source>
        <dbReference type="EMBL" id="RDX64325.1"/>
    </source>
</evidence>
<keyword evidence="2" id="KW-0472">Membrane</keyword>
<feature type="transmembrane region" description="Helical" evidence="2">
    <location>
        <begin position="92"/>
        <end position="111"/>
    </location>
</feature>
<keyword evidence="4" id="KW-1185">Reference proteome</keyword>
<organism evidence="3 4">
    <name type="scientific">Mucuna pruriens</name>
    <name type="common">Velvet bean</name>
    <name type="synonym">Dolichos pruriens</name>
    <dbReference type="NCBI Taxonomy" id="157652"/>
    <lineage>
        <taxon>Eukaryota</taxon>
        <taxon>Viridiplantae</taxon>
        <taxon>Streptophyta</taxon>
        <taxon>Embryophyta</taxon>
        <taxon>Tracheophyta</taxon>
        <taxon>Spermatophyta</taxon>
        <taxon>Magnoliopsida</taxon>
        <taxon>eudicotyledons</taxon>
        <taxon>Gunneridae</taxon>
        <taxon>Pentapetalae</taxon>
        <taxon>rosids</taxon>
        <taxon>fabids</taxon>
        <taxon>Fabales</taxon>
        <taxon>Fabaceae</taxon>
        <taxon>Papilionoideae</taxon>
        <taxon>50 kb inversion clade</taxon>
        <taxon>NPAAA clade</taxon>
        <taxon>indigoferoid/millettioid clade</taxon>
        <taxon>Phaseoleae</taxon>
        <taxon>Mucuna</taxon>
    </lineage>
</organism>
<dbReference type="EMBL" id="QJKJ01014439">
    <property type="protein sequence ID" value="RDX64325.1"/>
    <property type="molecule type" value="Genomic_DNA"/>
</dbReference>
<feature type="non-terminal residue" evidence="3">
    <location>
        <position position="1"/>
    </location>
</feature>
<sequence length="312" mass="35940">MAEALQRSKRDTPGLQSKEEEEGAEPSINGNDEERFVQSYPNLSVIKKPRHKLQEGIRVRMLCSDDFSWICLKDFCVTSFCSQRSTVDPINLLLVYVFYASMIISLIRSSIGANPRRSCIGFWNLMAKTGNSKALSWRVHLNFFSVFFVSYNGSCTSFSSFVPSKILVTFSLKVFQRIYLSHCWPRRSTLALEDIPSLLSKDEANLAYQNFTHELGYLIRKRSNINAKIWLFGMLLELTYERTWLEVQSLLHSELHELLPNSKGNSIQRLNSVHKMGCFTVLKYKKKRIDPIAYSKCLNHNEFAPTTHTRSV</sequence>
<comment type="caution">
    <text evidence="3">The sequence shown here is derived from an EMBL/GenBank/DDBJ whole genome shotgun (WGS) entry which is preliminary data.</text>
</comment>
<dbReference type="AlphaFoldDB" id="A0A371EE61"/>
<evidence type="ECO:0000256" key="2">
    <source>
        <dbReference type="SAM" id="Phobius"/>
    </source>
</evidence>
<feature type="compositionally biased region" description="Basic and acidic residues" evidence="1">
    <location>
        <begin position="1"/>
        <end position="12"/>
    </location>
</feature>
<proteinExistence type="predicted"/>
<evidence type="ECO:0000313" key="4">
    <source>
        <dbReference type="Proteomes" id="UP000257109"/>
    </source>
</evidence>